<sequence>MSLRRRGAMALVASTLLLAACGGGNSDNDSDAGGGVTIDWWHIGTTEPTATIYDQWVQDFEEQNPGVKVNVTALENEAFKSKMTTITAGGDMPDVYSTWGGGVLAQQVEAGLVKDLDVVGGTTMDQFTDAAIAPYRINGASYGIPVDAGMVGFWYNKALFEEAGIEEPPTTWTEFLETVQALKDADITPIALAGKEEWPGHFYWSYLAMRVAGLDALEEAAHTNDFTHPGFVEAGERLRELAELEPFQNGYLGADYSTPDGQAALMGSGRAAMELMGQWAPSVQADAGGGIGDDLGFFPFPEVEGGAGSLDEVFGGGNGFAVSANAPKEAVDFLVFISAPEQHAQYVESGAGLPVTEEAIELVEDPDLRVVAETMAAAGGFQLYLDQAFPPAVGGQVNSSVAELFAGVATPEQVTEAITEVARAEG</sequence>
<dbReference type="InterPro" id="IPR006059">
    <property type="entry name" value="SBP"/>
</dbReference>
<evidence type="ECO:0000313" key="2">
    <source>
        <dbReference type="EMBL" id="MBB0232535.1"/>
    </source>
</evidence>
<dbReference type="EMBL" id="VKHS01000997">
    <property type="protein sequence ID" value="MBB0232535.1"/>
    <property type="molecule type" value="Genomic_DNA"/>
</dbReference>
<name>A0A7W3XYU6_9ACTN</name>
<dbReference type="PANTHER" id="PTHR43649">
    <property type="entry name" value="ARABINOSE-BINDING PROTEIN-RELATED"/>
    <property type="match status" value="1"/>
</dbReference>
<protein>
    <submittedName>
        <fullName evidence="2">Extracellular solute-binding protein</fullName>
    </submittedName>
</protein>
<comment type="caution">
    <text evidence="2">The sequence shown here is derived from an EMBL/GenBank/DDBJ whole genome shotgun (WGS) entry which is preliminary data.</text>
</comment>
<keyword evidence="3" id="KW-1185">Reference proteome</keyword>
<organism evidence="2 3">
    <name type="scientific">Streptomyces calidiresistens</name>
    <dbReference type="NCBI Taxonomy" id="1485586"/>
    <lineage>
        <taxon>Bacteria</taxon>
        <taxon>Bacillati</taxon>
        <taxon>Actinomycetota</taxon>
        <taxon>Actinomycetes</taxon>
        <taxon>Kitasatosporales</taxon>
        <taxon>Streptomycetaceae</taxon>
        <taxon>Streptomyces</taxon>
    </lineage>
</organism>
<reference evidence="3" key="1">
    <citation type="submission" date="2019-10" db="EMBL/GenBank/DDBJ databases">
        <title>Streptomyces sp. nov., a novel actinobacterium isolated from alkaline environment.</title>
        <authorList>
            <person name="Golinska P."/>
        </authorList>
    </citation>
    <scope>NUCLEOTIDE SEQUENCE [LARGE SCALE GENOMIC DNA]</scope>
    <source>
        <strain evidence="3">DSM 42108</strain>
    </source>
</reference>
<dbReference type="Gene3D" id="3.40.190.10">
    <property type="entry name" value="Periplasmic binding protein-like II"/>
    <property type="match status" value="2"/>
</dbReference>
<dbReference type="Proteomes" id="UP000530234">
    <property type="component" value="Unassembled WGS sequence"/>
</dbReference>
<feature type="signal peptide" evidence="1">
    <location>
        <begin position="1"/>
        <end position="19"/>
    </location>
</feature>
<dbReference type="PANTHER" id="PTHR43649:SF14">
    <property type="entry name" value="BLR3389 PROTEIN"/>
    <property type="match status" value="1"/>
</dbReference>
<dbReference type="PROSITE" id="PS51257">
    <property type="entry name" value="PROKAR_LIPOPROTEIN"/>
    <property type="match status" value="1"/>
</dbReference>
<dbReference type="InterPro" id="IPR050490">
    <property type="entry name" value="Bact_solute-bd_prot1"/>
</dbReference>
<evidence type="ECO:0000313" key="3">
    <source>
        <dbReference type="Proteomes" id="UP000530234"/>
    </source>
</evidence>
<dbReference type="SUPFAM" id="SSF53850">
    <property type="entry name" value="Periplasmic binding protein-like II"/>
    <property type="match status" value="1"/>
</dbReference>
<feature type="chain" id="PRO_5039307342" evidence="1">
    <location>
        <begin position="20"/>
        <end position="426"/>
    </location>
</feature>
<accession>A0A7W3XYU6</accession>
<proteinExistence type="predicted"/>
<dbReference type="AlphaFoldDB" id="A0A7W3XYU6"/>
<gene>
    <name evidence="2" type="ORF">FOE67_24390</name>
</gene>
<evidence type="ECO:0000256" key="1">
    <source>
        <dbReference type="SAM" id="SignalP"/>
    </source>
</evidence>
<dbReference type="Pfam" id="PF01547">
    <property type="entry name" value="SBP_bac_1"/>
    <property type="match status" value="1"/>
</dbReference>
<keyword evidence="1" id="KW-0732">Signal</keyword>